<evidence type="ECO:0000313" key="2">
    <source>
        <dbReference type="EMBL" id="KKN04141.1"/>
    </source>
</evidence>
<sequence length="1081" mass="121924">MSLASVLADEKGKKKPPSRLEGVLGPPRLERDILKVERELDIEPEGSVFERAVKKVVRSSFVSGSLDFISRTNFAVAGVYEEIVKAHGYGDGLDTVLKALDPSSVGPNPIRERVAKEMFSGVGPLQGEKKAFGEVFEDLGYGPGGSISQTHSFGAFFSESGEGFRLQRGGFFDFTARGVLGTALDITTDPLTYITLGTAATARQSVRAGRHYLNKSGVKALKTEFKRHLPAVERGGLTMGEADNIARKVVEKRIDQGAKLADEGGIKLFGTTLVPGEVFSEPAKSVSDGVVKFLHKSSLGEKVISVGEGVGRVFQRDFRVRDNPDYVARKQLYLTVKDNGEREVREMVEALFADTTKKDRVNITHYLDSGGKTPLDKKLLPLVNTVMKAHARMAKREQQLGLLDKIRLNYILHTYDRSPKRVRQVISAHDPERLSATLKGSEKARSIKGTLLEIKEKLAKEGIHPVEDSAELLMRRGFRHVHGVETHLWFSDVAKRWGVNALDDALEAGGLAGDMHKVFRALREDSPGVTSEELSKGIKPVFKGKGRAKKTRRGGLPIEEVRSLSEDSKKLFLHQRFARVQHPAELANVTEKYKEFSHLFPDTTPKQIKKLKTFNAEDMMEITDIKEFKGIHLPNNLAEDVIDFNKHFIDRKEIPGILWAYDKFMNSFKVGVTSIFPSFHFRNAYSNQVQAFTDLSLTAMNPRMHFSTVRMLAGDVNGSFTSKIGRVWGHAEVVYEAKRRGIIADYRNIFETFGDKIPLRTGKNKAINFIKHPIDTWKRFGGIIENEGRLALFSNYLRRGLDVETAAQRVNKILFDYKNLSRVERDVLARIFPFYRWTRKNIALQAERLIRNPGQAGIQAKLTRQNRTDPTLLPSYLRGDFVFTLEADKEGKLTFIRGLDLPITDLNNLGEPMQAIMSNISPLIKLLPELAGDQDFFRRRKISRTSTPLVKAVGAALDLLPQRVKDKMDFTKKTLRDGTVEYRMNPTVAHIIIKTWAISRVYGTAQRVLRSKSLYSGENFLDITTGIRLQDVDVYKLLLIYKDIYMWSTSKNERNCHTNLTNWTLISCTNYRKTREYRSPR</sequence>
<organism evidence="2">
    <name type="scientific">marine sediment metagenome</name>
    <dbReference type="NCBI Taxonomy" id="412755"/>
    <lineage>
        <taxon>unclassified sequences</taxon>
        <taxon>metagenomes</taxon>
        <taxon>ecological metagenomes</taxon>
    </lineage>
</organism>
<proteinExistence type="predicted"/>
<feature type="region of interest" description="Disordered" evidence="1">
    <location>
        <begin position="1"/>
        <end position="24"/>
    </location>
</feature>
<gene>
    <name evidence="2" type="ORF">LCGC14_1100490</name>
</gene>
<dbReference type="AlphaFoldDB" id="A0A0F9PST8"/>
<accession>A0A0F9PST8</accession>
<reference evidence="2" key="1">
    <citation type="journal article" date="2015" name="Nature">
        <title>Complex archaea that bridge the gap between prokaryotes and eukaryotes.</title>
        <authorList>
            <person name="Spang A."/>
            <person name="Saw J.H."/>
            <person name="Jorgensen S.L."/>
            <person name="Zaremba-Niedzwiedzka K."/>
            <person name="Martijn J."/>
            <person name="Lind A.E."/>
            <person name="van Eijk R."/>
            <person name="Schleper C."/>
            <person name="Guy L."/>
            <person name="Ettema T.J."/>
        </authorList>
    </citation>
    <scope>NUCLEOTIDE SEQUENCE</scope>
</reference>
<evidence type="ECO:0000256" key="1">
    <source>
        <dbReference type="SAM" id="MobiDB-lite"/>
    </source>
</evidence>
<protein>
    <submittedName>
        <fullName evidence="2">Uncharacterized protein</fullName>
    </submittedName>
</protein>
<name>A0A0F9PST8_9ZZZZ</name>
<dbReference type="EMBL" id="LAZR01004954">
    <property type="protein sequence ID" value="KKN04141.1"/>
    <property type="molecule type" value="Genomic_DNA"/>
</dbReference>
<comment type="caution">
    <text evidence="2">The sequence shown here is derived from an EMBL/GenBank/DDBJ whole genome shotgun (WGS) entry which is preliminary data.</text>
</comment>